<reference evidence="2" key="1">
    <citation type="submission" date="2022-07" db="EMBL/GenBank/DDBJ databases">
        <authorList>
            <person name="Macas J."/>
            <person name="Novak P."/>
            <person name="Neumann P."/>
        </authorList>
    </citation>
    <scope>NUCLEOTIDE SEQUENCE</scope>
</reference>
<dbReference type="AlphaFoldDB" id="A0A9P1DYV1"/>
<dbReference type="OrthoDB" id="639110at2759"/>
<dbReference type="PANTHER" id="PTHR14386">
    <property type="entry name" value="PROTEIN FAM204A"/>
    <property type="match status" value="1"/>
</dbReference>
<accession>A0A9P1DYV1</accession>
<feature type="compositionally biased region" description="Basic residues" evidence="1">
    <location>
        <begin position="41"/>
        <end position="56"/>
    </location>
</feature>
<feature type="compositionally biased region" description="Basic and acidic residues" evidence="1">
    <location>
        <begin position="57"/>
        <end position="84"/>
    </location>
</feature>
<evidence type="ECO:0000256" key="1">
    <source>
        <dbReference type="SAM" id="MobiDB-lite"/>
    </source>
</evidence>
<comment type="caution">
    <text evidence="2">The sequence shown here is derived from an EMBL/GenBank/DDBJ whole genome shotgun (WGS) entry which is preliminary data.</text>
</comment>
<organism evidence="2 3">
    <name type="scientific">Cuscuta europaea</name>
    <name type="common">European dodder</name>
    <dbReference type="NCBI Taxonomy" id="41803"/>
    <lineage>
        <taxon>Eukaryota</taxon>
        <taxon>Viridiplantae</taxon>
        <taxon>Streptophyta</taxon>
        <taxon>Embryophyta</taxon>
        <taxon>Tracheophyta</taxon>
        <taxon>Spermatophyta</taxon>
        <taxon>Magnoliopsida</taxon>
        <taxon>eudicotyledons</taxon>
        <taxon>Gunneridae</taxon>
        <taxon>Pentapetalae</taxon>
        <taxon>asterids</taxon>
        <taxon>lamiids</taxon>
        <taxon>Solanales</taxon>
        <taxon>Convolvulaceae</taxon>
        <taxon>Cuscuteae</taxon>
        <taxon>Cuscuta</taxon>
        <taxon>Cuscuta subgen. Cuscuta</taxon>
    </lineage>
</organism>
<gene>
    <name evidence="2" type="ORF">CEURO_LOCUS2484</name>
</gene>
<proteinExistence type="predicted"/>
<dbReference type="InterPro" id="IPR037690">
    <property type="entry name" value="FAM204A"/>
</dbReference>
<dbReference type="PANTHER" id="PTHR14386:SF2">
    <property type="entry name" value="PROTEIN FAM204A"/>
    <property type="match status" value="1"/>
</dbReference>
<feature type="region of interest" description="Disordered" evidence="1">
    <location>
        <begin position="1"/>
        <end position="117"/>
    </location>
</feature>
<name>A0A9P1DYV1_CUSEU</name>
<keyword evidence="3" id="KW-1185">Reference proteome</keyword>
<dbReference type="EMBL" id="CAMAPE010000005">
    <property type="protein sequence ID" value="CAH9067162.1"/>
    <property type="molecule type" value="Genomic_DNA"/>
</dbReference>
<dbReference type="Proteomes" id="UP001152484">
    <property type="component" value="Unassembled WGS sequence"/>
</dbReference>
<evidence type="ECO:0000313" key="2">
    <source>
        <dbReference type="EMBL" id="CAH9067162.1"/>
    </source>
</evidence>
<evidence type="ECO:0000313" key="3">
    <source>
        <dbReference type="Proteomes" id="UP001152484"/>
    </source>
</evidence>
<protein>
    <submittedName>
        <fullName evidence="2">Uncharacterized protein</fullName>
    </submittedName>
</protein>
<sequence length="139" mass="15758">MEDDADAGREAAMASARSQLSDKKPKSGPTADQLSKFQELRRRRLQIQAKSKTKSCLKKEIVNAPRKSHDKDNKTKESIEHTSKNADGLPEDLAVPRSSSDDIFPSNHQNTVVHKESHKCQKLHWGLGVKKRWERKSNM</sequence>